<dbReference type="InterPro" id="IPR009057">
    <property type="entry name" value="Homeodomain-like_sf"/>
</dbReference>
<name>A0A379LX78_9NOCA</name>
<evidence type="ECO:0000313" key="5">
    <source>
        <dbReference type="Proteomes" id="UP000254569"/>
    </source>
</evidence>
<keyword evidence="1 2" id="KW-0238">DNA-binding</keyword>
<reference evidence="4 5" key="1">
    <citation type="submission" date="2018-06" db="EMBL/GenBank/DDBJ databases">
        <authorList>
            <consortium name="Pathogen Informatics"/>
            <person name="Doyle S."/>
        </authorList>
    </citation>
    <scope>NUCLEOTIDE SEQUENCE [LARGE SCALE GENOMIC DNA]</scope>
    <source>
        <strain evidence="4 5">NCTC13296</strain>
    </source>
</reference>
<feature type="domain" description="HTH tetR-type" evidence="3">
    <location>
        <begin position="54"/>
        <end position="114"/>
    </location>
</feature>
<evidence type="ECO:0000256" key="1">
    <source>
        <dbReference type="ARBA" id="ARBA00023125"/>
    </source>
</evidence>
<dbReference type="GO" id="GO:0000976">
    <property type="term" value="F:transcription cis-regulatory region binding"/>
    <property type="evidence" value="ECO:0007669"/>
    <property type="project" value="TreeGrafter"/>
</dbReference>
<dbReference type="Gene3D" id="1.10.357.10">
    <property type="entry name" value="Tetracycline Repressor, domain 2"/>
    <property type="match status" value="1"/>
</dbReference>
<proteinExistence type="predicted"/>
<dbReference type="AlphaFoldDB" id="A0A379LX78"/>
<dbReference type="SUPFAM" id="SSF46689">
    <property type="entry name" value="Homeodomain-like"/>
    <property type="match status" value="1"/>
</dbReference>
<keyword evidence="5" id="KW-1185">Reference proteome</keyword>
<sequence>MLNGPRSALFPAPLVCDLVNTRPLPHADGRALPLANDRVLPLAEEQLSERGDAARNRSRLLDAATLLVAERGVDAVTMDAVAARAGVGKGTVFRRFGSRAGLVRALLDHSEREFQHGFLFGPPPLGPDAEPLDRLIAFGRARIELVEVQGELLRAAEAAGDSHYSAPAHLVSLAHVDALLRAADVGGDTRLLATSLVASLEATLVLHQWRELGYPLRRLADNWAELAHRVVTGRGSRKSGSSAVP</sequence>
<dbReference type="PANTHER" id="PTHR30055:SF209">
    <property type="entry name" value="POSSIBLE TRANSCRIPTIONAL REGULATORY PROTEIN (PROBABLY TETR-FAMILY)"/>
    <property type="match status" value="1"/>
</dbReference>
<evidence type="ECO:0000313" key="4">
    <source>
        <dbReference type="EMBL" id="SUE14661.1"/>
    </source>
</evidence>
<protein>
    <submittedName>
        <fullName evidence="4">TetR family transcriptional regulator</fullName>
    </submittedName>
</protein>
<dbReference type="Proteomes" id="UP000254569">
    <property type="component" value="Unassembled WGS sequence"/>
</dbReference>
<feature type="DNA-binding region" description="H-T-H motif" evidence="2">
    <location>
        <begin position="77"/>
        <end position="96"/>
    </location>
</feature>
<evidence type="ECO:0000259" key="3">
    <source>
        <dbReference type="PROSITE" id="PS50977"/>
    </source>
</evidence>
<dbReference type="PRINTS" id="PR00455">
    <property type="entry name" value="HTHTETR"/>
</dbReference>
<dbReference type="InterPro" id="IPR050109">
    <property type="entry name" value="HTH-type_TetR-like_transc_reg"/>
</dbReference>
<dbReference type="Pfam" id="PF00440">
    <property type="entry name" value="TetR_N"/>
    <property type="match status" value="1"/>
</dbReference>
<dbReference type="GO" id="GO:0003700">
    <property type="term" value="F:DNA-binding transcription factor activity"/>
    <property type="evidence" value="ECO:0007669"/>
    <property type="project" value="TreeGrafter"/>
</dbReference>
<accession>A0A379LX78</accession>
<dbReference type="EMBL" id="UGVI01000001">
    <property type="protein sequence ID" value="SUE14661.1"/>
    <property type="molecule type" value="Genomic_DNA"/>
</dbReference>
<evidence type="ECO:0000256" key="2">
    <source>
        <dbReference type="PROSITE-ProRule" id="PRU00335"/>
    </source>
</evidence>
<organism evidence="4 5">
    <name type="scientific">Rhodococcus gordoniae</name>
    <dbReference type="NCBI Taxonomy" id="223392"/>
    <lineage>
        <taxon>Bacteria</taxon>
        <taxon>Bacillati</taxon>
        <taxon>Actinomycetota</taxon>
        <taxon>Actinomycetes</taxon>
        <taxon>Mycobacteriales</taxon>
        <taxon>Nocardiaceae</taxon>
        <taxon>Rhodococcus</taxon>
    </lineage>
</organism>
<dbReference type="PANTHER" id="PTHR30055">
    <property type="entry name" value="HTH-TYPE TRANSCRIPTIONAL REGULATOR RUTR"/>
    <property type="match status" value="1"/>
</dbReference>
<dbReference type="InterPro" id="IPR001647">
    <property type="entry name" value="HTH_TetR"/>
</dbReference>
<gene>
    <name evidence="4" type="primary">bm3R1</name>
    <name evidence="4" type="ORF">NCTC13296_01509</name>
</gene>
<dbReference type="PROSITE" id="PS50977">
    <property type="entry name" value="HTH_TETR_2"/>
    <property type="match status" value="1"/>
</dbReference>